<reference evidence="1 2" key="1">
    <citation type="submission" date="2017-12" db="EMBL/GenBank/DDBJ databases">
        <title>The characterization of oligonucleotides binding to NgAgo.</title>
        <authorList>
            <person name="Jiang L."/>
            <person name="He B."/>
            <person name="Kang J."/>
            <person name="Yu M."/>
            <person name="Li N."/>
            <person name="Fang Y."/>
            <person name="Tang Z."/>
            <person name="Wu P."/>
            <person name="Yao P."/>
            <person name="Huang J."/>
        </authorList>
    </citation>
    <scope>NUCLEOTIDE SEQUENCE [LARGE SCALE GENOMIC DNA]</scope>
    <source>
        <strain evidence="1 2">SP2</strain>
        <tissue evidence="1">Freeze-dried powder thallus</tissue>
    </source>
</reference>
<dbReference type="AlphaFoldDB" id="A0A2J4JDI9"/>
<name>A0A2J4JDI9_NATGS</name>
<evidence type="ECO:0008006" key="3">
    <source>
        <dbReference type="Google" id="ProtNLM"/>
    </source>
</evidence>
<protein>
    <recommendedName>
        <fullName evidence="3">Winged helix-turn-helix domain-containing protein</fullName>
    </recommendedName>
</protein>
<gene>
    <name evidence="1" type="ORF">CYV19_12245</name>
</gene>
<proteinExistence type="predicted"/>
<comment type="caution">
    <text evidence="1">The sequence shown here is derived from an EMBL/GenBank/DDBJ whole genome shotgun (WGS) entry which is preliminary data.</text>
</comment>
<dbReference type="InterPro" id="IPR036388">
    <property type="entry name" value="WH-like_DNA-bd_sf"/>
</dbReference>
<dbReference type="Proteomes" id="UP000234484">
    <property type="component" value="Unassembled WGS sequence"/>
</dbReference>
<evidence type="ECO:0000313" key="2">
    <source>
        <dbReference type="Proteomes" id="UP000234484"/>
    </source>
</evidence>
<dbReference type="Gene3D" id="1.10.10.10">
    <property type="entry name" value="Winged helix-like DNA-binding domain superfamily/Winged helix DNA-binding domain"/>
    <property type="match status" value="1"/>
</dbReference>
<sequence>MNRKPARWMCTLDERILEHLAEDTWSTPRHISRTIKFHATRRRIKERCQLLVQVGLIAPVVEDSNMYEITHQGEEYLEGELDVENHPKPSVGVPHN</sequence>
<evidence type="ECO:0000313" key="1">
    <source>
        <dbReference type="EMBL" id="PLK19973.1"/>
    </source>
</evidence>
<organism evidence="1 2">
    <name type="scientific">Natronobacterium gregoryi (strain ATCC 43098 / DSM 3393 / CCM 3738 / CIP 104747 / IAM 13177 / JCM 8860 / NBRC 102187 / NCIMB 2189 / SP2)</name>
    <dbReference type="NCBI Taxonomy" id="797304"/>
    <lineage>
        <taxon>Archaea</taxon>
        <taxon>Methanobacteriati</taxon>
        <taxon>Methanobacteriota</taxon>
        <taxon>Stenosarchaea group</taxon>
        <taxon>Halobacteria</taxon>
        <taxon>Halobacteriales</taxon>
        <taxon>Natrialbaceae</taxon>
        <taxon>Natronobacterium</taxon>
    </lineage>
</organism>
<accession>A0A2J4JDI9</accession>
<dbReference type="EMBL" id="PKKI01000035">
    <property type="protein sequence ID" value="PLK19973.1"/>
    <property type="molecule type" value="Genomic_DNA"/>
</dbReference>